<gene>
    <name evidence="1" type="ORF">DCO56_00360</name>
</gene>
<protein>
    <submittedName>
        <fullName evidence="1">Uncharacterized protein</fullName>
    </submittedName>
</protein>
<dbReference type="AlphaFoldDB" id="A0A363NXD8"/>
<comment type="caution">
    <text evidence="1">The sequence shown here is derived from an EMBL/GenBank/DDBJ whole genome shotgun (WGS) entry which is preliminary data.</text>
</comment>
<name>A0A363NXD8_9SPHI</name>
<proteinExistence type="predicted"/>
<evidence type="ECO:0000313" key="1">
    <source>
        <dbReference type="EMBL" id="PUV25484.1"/>
    </source>
</evidence>
<dbReference type="EMBL" id="QCXX01000001">
    <property type="protein sequence ID" value="PUV25484.1"/>
    <property type="molecule type" value="Genomic_DNA"/>
</dbReference>
<accession>A0A363NXD8</accession>
<dbReference type="Proteomes" id="UP000250831">
    <property type="component" value="Unassembled WGS sequence"/>
</dbReference>
<organism evidence="1 2">
    <name type="scientific">Sphingobacterium athyrii</name>
    <dbReference type="NCBI Taxonomy" id="2152717"/>
    <lineage>
        <taxon>Bacteria</taxon>
        <taxon>Pseudomonadati</taxon>
        <taxon>Bacteroidota</taxon>
        <taxon>Sphingobacteriia</taxon>
        <taxon>Sphingobacteriales</taxon>
        <taxon>Sphingobacteriaceae</taxon>
        <taxon>Sphingobacterium</taxon>
    </lineage>
</organism>
<keyword evidence="2" id="KW-1185">Reference proteome</keyword>
<reference evidence="1 2" key="1">
    <citation type="submission" date="2018-04" db="EMBL/GenBank/DDBJ databases">
        <title>Sphingobacterium sp. M46 Genome.</title>
        <authorList>
            <person name="Cheng J."/>
            <person name="Li Y."/>
        </authorList>
    </citation>
    <scope>NUCLEOTIDE SEQUENCE [LARGE SCALE GENOMIC DNA]</scope>
    <source>
        <strain evidence="1 2">M46</strain>
    </source>
</reference>
<sequence>MFFDENNSKMLLRYVPLFEGSTKILSGFDLHPGLLFLYSRIVLYPMGIQYTDKMKSMREDCQG</sequence>
<evidence type="ECO:0000313" key="2">
    <source>
        <dbReference type="Proteomes" id="UP000250831"/>
    </source>
</evidence>